<dbReference type="EMBL" id="LAZR01000211">
    <property type="protein sequence ID" value="KKN81684.1"/>
    <property type="molecule type" value="Genomic_DNA"/>
</dbReference>
<gene>
    <name evidence="1" type="ORF">LCGC14_0315960</name>
</gene>
<proteinExistence type="predicted"/>
<protein>
    <submittedName>
        <fullName evidence="1">Uncharacterized protein</fullName>
    </submittedName>
</protein>
<accession>A0A0F9TQQ5</accession>
<comment type="caution">
    <text evidence="1">The sequence shown here is derived from an EMBL/GenBank/DDBJ whole genome shotgun (WGS) entry which is preliminary data.</text>
</comment>
<sequence length="128" mass="14757">MNTRERLGQVMQKVAGGKLSTEQRNRLGTWAEDTFNECDIRKIVCPPEYEALGIAQAFLGGTRRDCPHWNLSFIYNGRQLKLYWNGETIRTDCLMWTIQVSNRRGSCTASFKTLGDVINHLVERHHND</sequence>
<organism evidence="1">
    <name type="scientific">marine sediment metagenome</name>
    <dbReference type="NCBI Taxonomy" id="412755"/>
    <lineage>
        <taxon>unclassified sequences</taxon>
        <taxon>metagenomes</taxon>
        <taxon>ecological metagenomes</taxon>
    </lineage>
</organism>
<dbReference type="AlphaFoldDB" id="A0A0F9TQQ5"/>
<reference evidence="1" key="1">
    <citation type="journal article" date="2015" name="Nature">
        <title>Complex archaea that bridge the gap between prokaryotes and eukaryotes.</title>
        <authorList>
            <person name="Spang A."/>
            <person name="Saw J.H."/>
            <person name="Jorgensen S.L."/>
            <person name="Zaremba-Niedzwiedzka K."/>
            <person name="Martijn J."/>
            <person name="Lind A.E."/>
            <person name="van Eijk R."/>
            <person name="Schleper C."/>
            <person name="Guy L."/>
            <person name="Ettema T.J."/>
        </authorList>
    </citation>
    <scope>NUCLEOTIDE SEQUENCE</scope>
</reference>
<evidence type="ECO:0000313" key="1">
    <source>
        <dbReference type="EMBL" id="KKN81684.1"/>
    </source>
</evidence>
<name>A0A0F9TQQ5_9ZZZZ</name>